<dbReference type="InterPro" id="IPR001461">
    <property type="entry name" value="Aspartic_peptidase_A1"/>
</dbReference>
<evidence type="ECO:0000256" key="4">
    <source>
        <dbReference type="ARBA" id="ARBA00022757"/>
    </source>
</evidence>
<evidence type="ECO:0000259" key="7">
    <source>
        <dbReference type="PROSITE" id="PS51767"/>
    </source>
</evidence>
<dbReference type="PANTHER" id="PTHR47966">
    <property type="entry name" value="BETA-SITE APP-CLEAVING ENZYME, ISOFORM A-RELATED"/>
    <property type="match status" value="1"/>
</dbReference>
<evidence type="ECO:0000256" key="6">
    <source>
        <dbReference type="ARBA" id="ARBA00023157"/>
    </source>
</evidence>
<evidence type="ECO:0000256" key="3">
    <source>
        <dbReference type="ARBA" id="ARBA00022750"/>
    </source>
</evidence>
<dbReference type="GO" id="GO:0007586">
    <property type="term" value="P:digestion"/>
    <property type="evidence" value="ECO:0007669"/>
    <property type="project" value="UniProtKB-KW"/>
</dbReference>
<evidence type="ECO:0000256" key="1">
    <source>
        <dbReference type="ARBA" id="ARBA00007447"/>
    </source>
</evidence>
<dbReference type="Gene3D" id="2.40.70.10">
    <property type="entry name" value="Acid Proteases"/>
    <property type="match status" value="2"/>
</dbReference>
<keyword evidence="4" id="KW-0222">Digestion</keyword>
<comment type="similarity">
    <text evidence="1">Belongs to the peptidase A1 family.</text>
</comment>
<dbReference type="PANTHER" id="PTHR47966:SF22">
    <property type="entry name" value="PEPSIN A-3-RELATED"/>
    <property type="match status" value="1"/>
</dbReference>
<organism evidence="8 9">
    <name type="scientific">Dissostichus mawsoni</name>
    <name type="common">Antarctic cod</name>
    <dbReference type="NCBI Taxonomy" id="36200"/>
    <lineage>
        <taxon>Eukaryota</taxon>
        <taxon>Metazoa</taxon>
        <taxon>Chordata</taxon>
        <taxon>Craniata</taxon>
        <taxon>Vertebrata</taxon>
        <taxon>Euteleostomi</taxon>
        <taxon>Actinopterygii</taxon>
        <taxon>Neopterygii</taxon>
        <taxon>Teleostei</taxon>
        <taxon>Neoteleostei</taxon>
        <taxon>Acanthomorphata</taxon>
        <taxon>Eupercaria</taxon>
        <taxon>Perciformes</taxon>
        <taxon>Notothenioidei</taxon>
        <taxon>Nototheniidae</taxon>
        <taxon>Dissostichus</taxon>
    </lineage>
</organism>
<sequence>MHADGILGLAYPRLAESGATPVFDNMMEEHLVNHDIFSFYLSSVTVNGEVVACDGGCQAIIDTGGNLWILGDVFIRQYYAIFNRAQNMVGLATAR</sequence>
<keyword evidence="5" id="KW-0378">Hydrolase</keyword>
<feature type="domain" description="Peptidase A1" evidence="7">
    <location>
        <begin position="1"/>
        <end position="92"/>
    </location>
</feature>
<dbReference type="Pfam" id="PF00026">
    <property type="entry name" value="Asp"/>
    <property type="match status" value="2"/>
</dbReference>
<comment type="caution">
    <text evidence="8">The sequence shown here is derived from an EMBL/GenBank/DDBJ whole genome shotgun (WGS) entry which is preliminary data.</text>
</comment>
<keyword evidence="2" id="KW-0645">Protease</keyword>
<dbReference type="SUPFAM" id="SSF50630">
    <property type="entry name" value="Acid proteases"/>
    <property type="match status" value="1"/>
</dbReference>
<dbReference type="AlphaFoldDB" id="A0A7J5YUE4"/>
<dbReference type="InterPro" id="IPR021109">
    <property type="entry name" value="Peptidase_aspartic_dom_sf"/>
</dbReference>
<proteinExistence type="inferred from homology"/>
<evidence type="ECO:0000313" key="9">
    <source>
        <dbReference type="Proteomes" id="UP000518266"/>
    </source>
</evidence>
<dbReference type="PROSITE" id="PS51767">
    <property type="entry name" value="PEPTIDASE_A1"/>
    <property type="match status" value="1"/>
</dbReference>
<dbReference type="InterPro" id="IPR033121">
    <property type="entry name" value="PEPTIDASE_A1"/>
</dbReference>
<dbReference type="OrthoDB" id="771136at2759"/>
<dbReference type="GO" id="GO:0004190">
    <property type="term" value="F:aspartic-type endopeptidase activity"/>
    <property type="evidence" value="ECO:0007669"/>
    <property type="project" value="UniProtKB-KW"/>
</dbReference>
<gene>
    <name evidence="8" type="ORF">F7725_013890</name>
</gene>
<dbReference type="EMBL" id="JAAKFY010000008">
    <property type="protein sequence ID" value="KAF3853202.1"/>
    <property type="molecule type" value="Genomic_DNA"/>
</dbReference>
<keyword evidence="9" id="KW-1185">Reference proteome</keyword>
<name>A0A7J5YUE4_DISMA</name>
<evidence type="ECO:0000256" key="5">
    <source>
        <dbReference type="ARBA" id="ARBA00022801"/>
    </source>
</evidence>
<evidence type="ECO:0000256" key="2">
    <source>
        <dbReference type="ARBA" id="ARBA00022670"/>
    </source>
</evidence>
<reference evidence="8 9" key="1">
    <citation type="submission" date="2020-03" db="EMBL/GenBank/DDBJ databases">
        <title>Dissostichus mawsoni Genome sequencing and assembly.</title>
        <authorList>
            <person name="Park H."/>
        </authorList>
    </citation>
    <scope>NUCLEOTIDE SEQUENCE [LARGE SCALE GENOMIC DNA]</scope>
    <source>
        <strain evidence="8">DM0001</strain>
        <tissue evidence="8">Muscle</tissue>
    </source>
</reference>
<protein>
    <recommendedName>
        <fullName evidence="7">Peptidase A1 domain-containing protein</fullName>
    </recommendedName>
</protein>
<evidence type="ECO:0000313" key="8">
    <source>
        <dbReference type="EMBL" id="KAF3853202.1"/>
    </source>
</evidence>
<keyword evidence="3" id="KW-0064">Aspartyl protease</keyword>
<accession>A0A7J5YUE4</accession>
<keyword evidence="6" id="KW-1015">Disulfide bond</keyword>
<dbReference type="Proteomes" id="UP000518266">
    <property type="component" value="Unassembled WGS sequence"/>
</dbReference>
<dbReference type="GO" id="GO:0006508">
    <property type="term" value="P:proteolysis"/>
    <property type="evidence" value="ECO:0007669"/>
    <property type="project" value="UniProtKB-KW"/>
</dbReference>